<reference evidence="3 4" key="1">
    <citation type="submission" date="2020-08" db="EMBL/GenBank/DDBJ databases">
        <title>Genomic Encyclopedia of Type Strains, Phase IV (KMG-IV): sequencing the most valuable type-strain genomes for metagenomic binning, comparative biology and taxonomic classification.</title>
        <authorList>
            <person name="Goeker M."/>
        </authorList>
    </citation>
    <scope>NUCLEOTIDE SEQUENCE [LARGE SCALE GENOMIC DNA]</scope>
    <source>
        <strain evidence="3 4">DSM 103733</strain>
    </source>
</reference>
<dbReference type="Pfam" id="PF17991">
    <property type="entry name" value="Thioredoxin_10"/>
    <property type="match status" value="1"/>
</dbReference>
<dbReference type="Gene3D" id="3.40.30.10">
    <property type="entry name" value="Glutaredoxin"/>
    <property type="match status" value="1"/>
</dbReference>
<gene>
    <name evidence="3" type="ORF">HNQ77_005426</name>
</gene>
<dbReference type="InterPro" id="IPR036249">
    <property type="entry name" value="Thioredoxin-like_sf"/>
</dbReference>
<dbReference type="InterPro" id="IPR050553">
    <property type="entry name" value="Thioredoxin_ResA/DsbE_sf"/>
</dbReference>
<dbReference type="GO" id="GO:0016853">
    <property type="term" value="F:isomerase activity"/>
    <property type="evidence" value="ECO:0007669"/>
    <property type="project" value="UniProtKB-KW"/>
</dbReference>
<dbReference type="GO" id="GO:0016491">
    <property type="term" value="F:oxidoreductase activity"/>
    <property type="evidence" value="ECO:0007669"/>
    <property type="project" value="InterPro"/>
</dbReference>
<keyword evidence="1" id="KW-0732">Signal</keyword>
<dbReference type="GO" id="GO:0016209">
    <property type="term" value="F:antioxidant activity"/>
    <property type="evidence" value="ECO:0007669"/>
    <property type="project" value="InterPro"/>
</dbReference>
<dbReference type="AlphaFoldDB" id="A0A841K1Z8"/>
<name>A0A841K1Z8_9BACT</name>
<comment type="caution">
    <text evidence="3">The sequence shown here is derived from an EMBL/GenBank/DDBJ whole genome shotgun (WGS) entry which is preliminary data.</text>
</comment>
<accession>A0A841K1Z8</accession>
<dbReference type="InterPro" id="IPR000866">
    <property type="entry name" value="AhpC/TSA"/>
</dbReference>
<evidence type="ECO:0000259" key="2">
    <source>
        <dbReference type="PROSITE" id="PS51352"/>
    </source>
</evidence>
<dbReference type="CDD" id="cd03012">
    <property type="entry name" value="TlpA_like_DipZ_like"/>
    <property type="match status" value="1"/>
</dbReference>
<evidence type="ECO:0000313" key="3">
    <source>
        <dbReference type="EMBL" id="MBB6147430.1"/>
    </source>
</evidence>
<keyword evidence="3" id="KW-0413">Isomerase</keyword>
<organism evidence="3 4">
    <name type="scientific">Silvibacterium bohemicum</name>
    <dbReference type="NCBI Taxonomy" id="1577686"/>
    <lineage>
        <taxon>Bacteria</taxon>
        <taxon>Pseudomonadati</taxon>
        <taxon>Acidobacteriota</taxon>
        <taxon>Terriglobia</taxon>
        <taxon>Terriglobales</taxon>
        <taxon>Acidobacteriaceae</taxon>
        <taxon>Silvibacterium</taxon>
    </lineage>
</organism>
<feature type="signal peptide" evidence="1">
    <location>
        <begin position="1"/>
        <end position="25"/>
    </location>
</feature>
<dbReference type="Gene3D" id="2.60.120.260">
    <property type="entry name" value="Galactose-binding domain-like"/>
    <property type="match status" value="1"/>
</dbReference>
<sequence length="352" mass="38845">MRSSVVMAVAAVLISLALGSSLSEAQEPPSIVGSSPLPGLAGATDWINSKPLTAKELKGKVVLVDFWDYSCINCIRAIPYIRAWADKYKDSGLVVIGVHTPEFDVEKQLPNVQKAVQKFGITYPVALDNNYAIWNAFHNQYWPAHYFIDAKGKVRYEHFGEGEYDQSERWIQELLKEANAKQMPASLVSVHGQGAQAAADMSDVRSPETYIGYSRAQHFVSPGGIKRDAEQLYIAPSHLQLNDWGLTGDWLDHGQVAVLRSPGGKILFRFHARDLHLVLGPSADGKPIRFRVTIDGQAPGENHGDDTDAQGNGVVKDHRLYQLVRQKGSITDHTFAIEFEDPGVQAFSFTFG</sequence>
<protein>
    <submittedName>
        <fullName evidence="3">Thiol-disulfide isomerase/thioredoxin</fullName>
    </submittedName>
</protein>
<dbReference type="PANTHER" id="PTHR42852:SF13">
    <property type="entry name" value="PROTEIN DIPZ"/>
    <property type="match status" value="1"/>
</dbReference>
<feature type="domain" description="Thioredoxin" evidence="2">
    <location>
        <begin position="16"/>
        <end position="176"/>
    </location>
</feature>
<dbReference type="InterPro" id="IPR013766">
    <property type="entry name" value="Thioredoxin_domain"/>
</dbReference>
<evidence type="ECO:0000313" key="4">
    <source>
        <dbReference type="Proteomes" id="UP000538666"/>
    </source>
</evidence>
<proteinExistence type="predicted"/>
<dbReference type="PROSITE" id="PS51352">
    <property type="entry name" value="THIOREDOXIN_2"/>
    <property type="match status" value="1"/>
</dbReference>
<dbReference type="EMBL" id="JACHEK010000015">
    <property type="protein sequence ID" value="MBB6147430.1"/>
    <property type="molecule type" value="Genomic_DNA"/>
</dbReference>
<dbReference type="Proteomes" id="UP000538666">
    <property type="component" value="Unassembled WGS sequence"/>
</dbReference>
<keyword evidence="4" id="KW-1185">Reference proteome</keyword>
<dbReference type="PANTHER" id="PTHR42852">
    <property type="entry name" value="THIOL:DISULFIDE INTERCHANGE PROTEIN DSBE"/>
    <property type="match status" value="1"/>
</dbReference>
<dbReference type="SUPFAM" id="SSF52833">
    <property type="entry name" value="Thioredoxin-like"/>
    <property type="match status" value="1"/>
</dbReference>
<dbReference type="Pfam" id="PF00578">
    <property type="entry name" value="AhpC-TSA"/>
    <property type="match status" value="1"/>
</dbReference>
<dbReference type="InterPro" id="IPR041017">
    <property type="entry name" value="Thioredoxin_10"/>
</dbReference>
<feature type="chain" id="PRO_5032572232" evidence="1">
    <location>
        <begin position="26"/>
        <end position="352"/>
    </location>
</feature>
<evidence type="ECO:0000256" key="1">
    <source>
        <dbReference type="SAM" id="SignalP"/>
    </source>
</evidence>